<organism evidence="2 3">
    <name type="scientific">Otus sunia</name>
    <name type="common">Oriental scops-owl</name>
    <dbReference type="NCBI Taxonomy" id="257818"/>
    <lineage>
        <taxon>Eukaryota</taxon>
        <taxon>Metazoa</taxon>
        <taxon>Chordata</taxon>
        <taxon>Craniata</taxon>
        <taxon>Vertebrata</taxon>
        <taxon>Euteleostomi</taxon>
        <taxon>Archelosauria</taxon>
        <taxon>Archosauria</taxon>
        <taxon>Dinosauria</taxon>
        <taxon>Saurischia</taxon>
        <taxon>Theropoda</taxon>
        <taxon>Coelurosauria</taxon>
        <taxon>Aves</taxon>
        <taxon>Neognathae</taxon>
        <taxon>Neoaves</taxon>
        <taxon>Telluraves</taxon>
        <taxon>Strigiformes</taxon>
        <taxon>Strigidae</taxon>
        <taxon>Otus</taxon>
    </lineage>
</organism>
<dbReference type="AlphaFoldDB" id="A0A8C8AVS2"/>
<proteinExistence type="predicted"/>
<name>A0A8C8AVS2_9STRI</name>
<evidence type="ECO:0000313" key="2">
    <source>
        <dbReference type="Ensembl" id="ENSOSUP00000010096.1"/>
    </source>
</evidence>
<feature type="region of interest" description="Disordered" evidence="1">
    <location>
        <begin position="42"/>
        <end position="78"/>
    </location>
</feature>
<feature type="compositionally biased region" description="Gly residues" evidence="1">
    <location>
        <begin position="42"/>
        <end position="57"/>
    </location>
</feature>
<evidence type="ECO:0000256" key="1">
    <source>
        <dbReference type="SAM" id="MobiDB-lite"/>
    </source>
</evidence>
<reference evidence="2" key="1">
    <citation type="submission" date="2025-08" db="UniProtKB">
        <authorList>
            <consortium name="Ensembl"/>
        </authorList>
    </citation>
    <scope>IDENTIFICATION</scope>
</reference>
<sequence length="78" mass="7886">MLRAGAMAELEGPEFGKADFVLLDEVTMEQFLENLRLRYGAGGDGRGGHPCGAGGGQQPPPSPGGDAEASGRCPVGGN</sequence>
<evidence type="ECO:0000313" key="3">
    <source>
        <dbReference type="Proteomes" id="UP000694552"/>
    </source>
</evidence>
<reference evidence="2" key="2">
    <citation type="submission" date="2025-09" db="UniProtKB">
        <authorList>
            <consortium name="Ensembl"/>
        </authorList>
    </citation>
    <scope>IDENTIFICATION</scope>
</reference>
<dbReference type="Ensembl" id="ENSOSUT00000010451.1">
    <property type="protein sequence ID" value="ENSOSUP00000010096.1"/>
    <property type="gene ID" value="ENSOSUG00000007380.1"/>
</dbReference>
<keyword evidence="3" id="KW-1185">Reference proteome</keyword>
<protein>
    <submittedName>
        <fullName evidence="2">Uncharacterized protein</fullName>
    </submittedName>
</protein>
<dbReference type="Proteomes" id="UP000694552">
    <property type="component" value="Unplaced"/>
</dbReference>
<accession>A0A8C8AVS2</accession>